<comment type="caution">
    <text evidence="1">The sequence shown here is derived from an EMBL/GenBank/DDBJ whole genome shotgun (WGS) entry which is preliminary data.</text>
</comment>
<organism evidence="1">
    <name type="scientific">bioreactor metagenome</name>
    <dbReference type="NCBI Taxonomy" id="1076179"/>
    <lineage>
        <taxon>unclassified sequences</taxon>
        <taxon>metagenomes</taxon>
        <taxon>ecological metagenomes</taxon>
    </lineage>
</organism>
<protein>
    <submittedName>
        <fullName evidence="1">Uncharacterized protein</fullName>
    </submittedName>
</protein>
<dbReference type="EMBL" id="VSSQ01021093">
    <property type="protein sequence ID" value="MPM66457.1"/>
    <property type="molecule type" value="Genomic_DNA"/>
</dbReference>
<name>A0A645BMJ6_9ZZZZ</name>
<proteinExistence type="predicted"/>
<dbReference type="AlphaFoldDB" id="A0A645BMJ6"/>
<reference evidence="1" key="1">
    <citation type="submission" date="2019-08" db="EMBL/GenBank/DDBJ databases">
        <authorList>
            <person name="Kucharzyk K."/>
            <person name="Murdoch R.W."/>
            <person name="Higgins S."/>
            <person name="Loffler F."/>
        </authorList>
    </citation>
    <scope>NUCLEOTIDE SEQUENCE</scope>
</reference>
<gene>
    <name evidence="1" type="ORF">SDC9_113364</name>
</gene>
<evidence type="ECO:0000313" key="1">
    <source>
        <dbReference type="EMBL" id="MPM66457.1"/>
    </source>
</evidence>
<sequence>MALAVDARGNRELLSFDRLGRVGAVFDDRGYLPDR</sequence>
<accession>A0A645BMJ6</accession>